<dbReference type="GO" id="GO:0046872">
    <property type="term" value="F:metal ion binding"/>
    <property type="evidence" value="ECO:0007669"/>
    <property type="project" value="UniProtKB-KW"/>
</dbReference>
<dbReference type="InterPro" id="IPR051400">
    <property type="entry name" value="HAD-like_hydrolase"/>
</dbReference>
<dbReference type="InterPro" id="IPR023214">
    <property type="entry name" value="HAD_sf"/>
</dbReference>
<dbReference type="SFLD" id="SFLDG01129">
    <property type="entry name" value="C1.5:_HAD__Beta-PGM__Phosphata"/>
    <property type="match status" value="1"/>
</dbReference>
<evidence type="ECO:0000313" key="4">
    <source>
        <dbReference type="EMBL" id="MBO8440490.1"/>
    </source>
</evidence>
<accession>A0A940IFD5</accession>
<keyword evidence="2 4" id="KW-0378">Hydrolase</keyword>
<organism evidence="4 5">
    <name type="scientific">Candidatus Aphodosoma intestinipullorum</name>
    <dbReference type="NCBI Taxonomy" id="2840674"/>
    <lineage>
        <taxon>Bacteria</taxon>
        <taxon>Pseudomonadati</taxon>
        <taxon>Bacteroidota</taxon>
        <taxon>Bacteroidia</taxon>
        <taxon>Bacteroidales</taxon>
        <taxon>Candidatus Aphodosoma</taxon>
    </lineage>
</organism>
<dbReference type="AlphaFoldDB" id="A0A940IFD5"/>
<dbReference type="PANTHER" id="PTHR46470:SF2">
    <property type="entry name" value="GLYCERALDEHYDE 3-PHOSPHATE PHOSPHATASE"/>
    <property type="match status" value="1"/>
</dbReference>
<dbReference type="InterPro" id="IPR023198">
    <property type="entry name" value="PGP-like_dom2"/>
</dbReference>
<evidence type="ECO:0000256" key="1">
    <source>
        <dbReference type="ARBA" id="ARBA00022723"/>
    </source>
</evidence>
<gene>
    <name evidence="4" type="ORF">IAC51_07555</name>
</gene>
<proteinExistence type="predicted"/>
<evidence type="ECO:0000313" key="5">
    <source>
        <dbReference type="Proteomes" id="UP000712007"/>
    </source>
</evidence>
<comment type="caution">
    <text evidence="4">The sequence shown here is derived from an EMBL/GenBank/DDBJ whole genome shotgun (WGS) entry which is preliminary data.</text>
</comment>
<keyword evidence="3" id="KW-0460">Magnesium</keyword>
<dbReference type="SUPFAM" id="SSF56784">
    <property type="entry name" value="HAD-like"/>
    <property type="match status" value="1"/>
</dbReference>
<dbReference type="Proteomes" id="UP000712007">
    <property type="component" value="Unassembled WGS sequence"/>
</dbReference>
<dbReference type="GO" id="GO:0016791">
    <property type="term" value="F:phosphatase activity"/>
    <property type="evidence" value="ECO:0007669"/>
    <property type="project" value="TreeGrafter"/>
</dbReference>
<dbReference type="Pfam" id="PF00702">
    <property type="entry name" value="Hydrolase"/>
    <property type="match status" value="1"/>
</dbReference>
<reference evidence="4" key="1">
    <citation type="submission" date="2020-10" db="EMBL/GenBank/DDBJ databases">
        <authorList>
            <person name="Gilroy R."/>
        </authorList>
    </citation>
    <scope>NUCLEOTIDE SEQUENCE</scope>
    <source>
        <strain evidence="4">3924</strain>
    </source>
</reference>
<name>A0A940IFD5_9BACT</name>
<evidence type="ECO:0000256" key="2">
    <source>
        <dbReference type="ARBA" id="ARBA00022801"/>
    </source>
</evidence>
<dbReference type="PANTHER" id="PTHR46470">
    <property type="entry name" value="N-ACYLNEURAMINATE-9-PHOSPHATASE"/>
    <property type="match status" value="1"/>
</dbReference>
<reference evidence="4" key="2">
    <citation type="journal article" date="2021" name="PeerJ">
        <title>Extensive microbial diversity within the chicken gut microbiome revealed by metagenomics and culture.</title>
        <authorList>
            <person name="Gilroy R."/>
            <person name="Ravi A."/>
            <person name="Getino M."/>
            <person name="Pursley I."/>
            <person name="Horton D.L."/>
            <person name="Alikhan N.F."/>
            <person name="Baker D."/>
            <person name="Gharbi K."/>
            <person name="Hall N."/>
            <person name="Watson M."/>
            <person name="Adriaenssens E.M."/>
            <person name="Foster-Nyarko E."/>
            <person name="Jarju S."/>
            <person name="Secka A."/>
            <person name="Antonio M."/>
            <person name="Oren A."/>
            <person name="Chaudhuri R.R."/>
            <person name="La Ragione R."/>
            <person name="Hildebrand F."/>
            <person name="Pallen M.J."/>
        </authorList>
    </citation>
    <scope>NUCLEOTIDE SEQUENCE</scope>
    <source>
        <strain evidence="4">3924</strain>
    </source>
</reference>
<dbReference type="EMBL" id="JADIMV010000130">
    <property type="protein sequence ID" value="MBO8440490.1"/>
    <property type="molecule type" value="Genomic_DNA"/>
</dbReference>
<protein>
    <submittedName>
        <fullName evidence="4">HAD family hydrolase</fullName>
    </submittedName>
</protein>
<evidence type="ECO:0000256" key="3">
    <source>
        <dbReference type="ARBA" id="ARBA00022842"/>
    </source>
</evidence>
<sequence>MKDIDVVAFDADDTLWDNEIYFRESEKEFCGLLDGYANEEEVMRVLYEVEEANIPLFGYGVKSFAMSMLETVGRLTGETAPYALVKAVMGVARRQLMRPVTVISSVQTVLESLYGRCRLVMATKGDIIDQWRKVHLSGLEHYFDHMEIMCDKREADYARMIKVLRCNADRFLMVGNSLRSDILPVISLGGYGVHIPYHTTWMHEVVDEEISHERFCELKSIKELLVLFNI</sequence>
<keyword evidence="1" id="KW-0479">Metal-binding</keyword>
<dbReference type="SFLD" id="SFLDS00003">
    <property type="entry name" value="Haloacid_Dehalogenase"/>
    <property type="match status" value="1"/>
</dbReference>
<dbReference type="Gene3D" id="3.40.50.1000">
    <property type="entry name" value="HAD superfamily/HAD-like"/>
    <property type="match status" value="1"/>
</dbReference>
<dbReference type="InterPro" id="IPR036412">
    <property type="entry name" value="HAD-like_sf"/>
</dbReference>
<dbReference type="Gene3D" id="1.10.150.240">
    <property type="entry name" value="Putative phosphatase, domain 2"/>
    <property type="match status" value="1"/>
</dbReference>